<name>A0ACB8UI42_9APHY</name>
<dbReference type="Proteomes" id="UP001055072">
    <property type="component" value="Unassembled WGS sequence"/>
</dbReference>
<gene>
    <name evidence="1" type="ORF">BDY19DRAFT_989450</name>
</gene>
<keyword evidence="1" id="KW-0378">Hydrolase</keyword>
<evidence type="ECO:0000313" key="1">
    <source>
        <dbReference type="EMBL" id="KAI0093923.1"/>
    </source>
</evidence>
<organism evidence="1 2">
    <name type="scientific">Irpex rosettiformis</name>
    <dbReference type="NCBI Taxonomy" id="378272"/>
    <lineage>
        <taxon>Eukaryota</taxon>
        <taxon>Fungi</taxon>
        <taxon>Dikarya</taxon>
        <taxon>Basidiomycota</taxon>
        <taxon>Agaricomycotina</taxon>
        <taxon>Agaricomycetes</taxon>
        <taxon>Polyporales</taxon>
        <taxon>Irpicaceae</taxon>
        <taxon>Irpex</taxon>
    </lineage>
</organism>
<comment type="caution">
    <text evidence="1">The sequence shown here is derived from an EMBL/GenBank/DDBJ whole genome shotgun (WGS) entry which is preliminary data.</text>
</comment>
<protein>
    <submittedName>
        <fullName evidence="1">P-loop containing nucleoside triphosphate hydrolase protein</fullName>
    </submittedName>
</protein>
<keyword evidence="2" id="KW-1185">Reference proteome</keyword>
<proteinExistence type="predicted"/>
<accession>A0ACB8UI42</accession>
<sequence>MASKRVTNLPRGTRPNKPPPSSSSLASNSRSHSAAARSTTSQRSDATTLVEGTNEAPAPLRTSKTQANKEDNGSNIRVVIRCRRRSEREVQENSPIIVTNAGRRSQEITIETAAPVSALGVVTLPPTRTYPFDLVFGPEADQGDIYHDVVAPMLEEVTQGYNCTLFAYGQTGTGKTYTMQGDLTRTAMGNPSAQAGMIPRALFRLFHQLESSGADYTVKVSFIELYNEELRDLLASDLSAPMDSRQPMGMGGKDAAIQAALKIFDDSSKKGVFIQGLEECAVKDADHALALLTKGSERRQIAATKFNDHSSRSHSVFSITVHVKETSSIGDDLLKVGKLNLVDLAGSENIGRSGAENKRAREAGMINQSLLTLGRVINALVDRSAHVPYRESKLTRLLQDSLGGRTKTCIIATISPARFNMEETLSTLDYAIRAKSIRNKPELNQRMTRNALLKEYVGEIERLKADLLAAREKNGIFFSEETWQQMTAEQELKDTEMQEARKQVAIIESQLRNVREEFEQSIALLTKRDGELKETKEKLQKTETNLVVTEGELKNTKGALEEEMVVRQAYQENETMLDGVATGLKSVAHQSVSDLGRLFGKLERKTSVLTSNVQAVTAHTRKITTESREFSTKVEDFVKGTRQHVTNIRAEAEQYHAKELETLAGVSAKINQQVEKVQEILKVIRSKEEASDEAMSNLETTLNGTQDGIKAAFDLWAVDVRRHCEVTCKEVEASAVASCSTVEKAFKSLGSITETVLQEAQEYIVSERKSLQDAKAMADTTTQAEISRLQSQNILLSRALDVEKAKSERAKDELVKRIIALFDAFTAEREESLRGMFSEIAESNTAAEAGMEKLGKDQGQRLDSLMGRGREWGDSLTKRADQSKLIRDGGVKAVSVSNASMKDNFASIQSSLSESINGFSGNLKRTLQQSSTAYTEAYDNLQRTKRARMDAMDSMTADTQAGYRYMERGISSSTRSTEVVMGKISSEVNGLSQLTEAYSSSAVAHLSEIYHASQSLADQGAREDMPTGTTPRKRAWEFNDKWQLTKARETLLHEHQLQPASGSSRSVPEPRSSSLEMSEVPEMVESEGEVSESQTDCEEGAFSEASQAEEDPDTTITMSTSPGEPKSLASSTSSSSSRLPTSQSRPPPPVEIRRLARKRKSLLPVKGTLTERSTNVFSGRPSKRVAR</sequence>
<reference evidence="1" key="1">
    <citation type="journal article" date="2021" name="Environ. Microbiol.">
        <title>Gene family expansions and transcriptome signatures uncover fungal adaptations to wood decay.</title>
        <authorList>
            <person name="Hage H."/>
            <person name="Miyauchi S."/>
            <person name="Viragh M."/>
            <person name="Drula E."/>
            <person name="Min B."/>
            <person name="Chaduli D."/>
            <person name="Navarro D."/>
            <person name="Favel A."/>
            <person name="Norest M."/>
            <person name="Lesage-Meessen L."/>
            <person name="Balint B."/>
            <person name="Merenyi Z."/>
            <person name="de Eugenio L."/>
            <person name="Morin E."/>
            <person name="Martinez A.T."/>
            <person name="Baldrian P."/>
            <person name="Stursova M."/>
            <person name="Martinez M.J."/>
            <person name="Novotny C."/>
            <person name="Magnuson J.K."/>
            <person name="Spatafora J.W."/>
            <person name="Maurice S."/>
            <person name="Pangilinan J."/>
            <person name="Andreopoulos W."/>
            <person name="LaButti K."/>
            <person name="Hundley H."/>
            <person name="Na H."/>
            <person name="Kuo A."/>
            <person name="Barry K."/>
            <person name="Lipzen A."/>
            <person name="Henrissat B."/>
            <person name="Riley R."/>
            <person name="Ahrendt S."/>
            <person name="Nagy L.G."/>
            <person name="Grigoriev I.V."/>
            <person name="Martin F."/>
            <person name="Rosso M.N."/>
        </authorList>
    </citation>
    <scope>NUCLEOTIDE SEQUENCE</scope>
    <source>
        <strain evidence="1">CBS 384.51</strain>
    </source>
</reference>
<evidence type="ECO:0000313" key="2">
    <source>
        <dbReference type="Proteomes" id="UP001055072"/>
    </source>
</evidence>
<dbReference type="EMBL" id="MU274901">
    <property type="protein sequence ID" value="KAI0093923.1"/>
    <property type="molecule type" value="Genomic_DNA"/>
</dbReference>